<gene>
    <name evidence="1" type="ORF">FHS57_005495</name>
</gene>
<dbReference type="SUPFAM" id="SSF82602">
    <property type="entry name" value="Nuclease A inhibitor (NuiA)"/>
    <property type="match status" value="1"/>
</dbReference>
<name>A0A7W5ZTV4_9BACT</name>
<evidence type="ECO:0008006" key="3">
    <source>
        <dbReference type="Google" id="ProtNLM"/>
    </source>
</evidence>
<dbReference type="Proteomes" id="UP000541352">
    <property type="component" value="Unassembled WGS sequence"/>
</dbReference>
<evidence type="ECO:0000313" key="2">
    <source>
        <dbReference type="Proteomes" id="UP000541352"/>
    </source>
</evidence>
<organism evidence="1 2">
    <name type="scientific">Runella defluvii</name>
    <dbReference type="NCBI Taxonomy" id="370973"/>
    <lineage>
        <taxon>Bacteria</taxon>
        <taxon>Pseudomonadati</taxon>
        <taxon>Bacteroidota</taxon>
        <taxon>Cytophagia</taxon>
        <taxon>Cytophagales</taxon>
        <taxon>Spirosomataceae</taxon>
        <taxon>Runella</taxon>
    </lineage>
</organism>
<dbReference type="InterPro" id="IPR036587">
    <property type="entry name" value="NucleaseA_inhib-like_sf"/>
</dbReference>
<dbReference type="EMBL" id="JACIBY010000017">
    <property type="protein sequence ID" value="MBB3841467.1"/>
    <property type="molecule type" value="Genomic_DNA"/>
</dbReference>
<reference evidence="1 2" key="1">
    <citation type="submission" date="2020-08" db="EMBL/GenBank/DDBJ databases">
        <title>Genomic Encyclopedia of Type Strains, Phase IV (KMG-IV): sequencing the most valuable type-strain genomes for metagenomic binning, comparative biology and taxonomic classification.</title>
        <authorList>
            <person name="Goeker M."/>
        </authorList>
    </citation>
    <scope>NUCLEOTIDE SEQUENCE [LARGE SCALE GENOMIC DNA]</scope>
    <source>
        <strain evidence="1 2">DSM 17976</strain>
    </source>
</reference>
<proteinExistence type="predicted"/>
<dbReference type="InterPro" id="IPR012489">
    <property type="entry name" value="NucleaseA_inhib-like"/>
</dbReference>
<sequence length="151" mass="17464">MENIQKENLENIPPVVSDVETQWQAEVTNLLPNLLYPSESDEPLEWIDIAQAQPSPLTINNLLVYLSIPLDTFVEEMAVENFWTPVTTIEEWYEEEERQTVAQFLQLKSLLETHLKNFQAFRVGQTEIDLYLLGQTANNQWAGLKTKVIET</sequence>
<dbReference type="Pfam" id="PF07924">
    <property type="entry name" value="NuiA"/>
    <property type="match status" value="1"/>
</dbReference>
<dbReference type="AlphaFoldDB" id="A0A7W5ZTV4"/>
<dbReference type="RefSeq" id="WP_183979156.1">
    <property type="nucleotide sequence ID" value="NZ_JACIBY010000017.1"/>
</dbReference>
<keyword evidence="2" id="KW-1185">Reference proteome</keyword>
<accession>A0A7W5ZTV4</accession>
<dbReference type="Gene3D" id="3.40.1460.10">
    <property type="entry name" value="Nuclease A inhibitor-like"/>
    <property type="match status" value="1"/>
</dbReference>
<protein>
    <recommendedName>
        <fullName evidence="3">Nuclease</fullName>
    </recommendedName>
</protein>
<evidence type="ECO:0000313" key="1">
    <source>
        <dbReference type="EMBL" id="MBB3841467.1"/>
    </source>
</evidence>
<comment type="caution">
    <text evidence="1">The sequence shown here is derived from an EMBL/GenBank/DDBJ whole genome shotgun (WGS) entry which is preliminary data.</text>
</comment>